<sequence>MTALREIFLQLLSMSLTSSLVIAVICFLRFLLKRAPKKFSYWLWAAAAFRLICPFSFSAVFSIFSFSSAGTVHSAGPVTRMSYLPAVSPAGDPAQPLTYPGMVSGIPDPGPDSVAILSLIWMLGVVLMLAAAVFSYRKICLRVRAAVMLRPYVYECDAIRSPFVLGFFRPKIYLPFGLDAGRQKYVLCHEEYHIRRRDYLIKPLAFSLLCLHWLNPLVWLAFVLLSRDMEMSCDEKVLETLGGDLRREYSLSLLSFGSNRRFPAPNPLSFGETGLRERIKNVLTYRRTGAFVSIMAVIACLLTAAACSANPIQPEVPESSNHNYEMMGAEDETDFHTAELLSLLFDCQDSELLEIMALPAPSVTPLPNGDYPTMTSNPAIDEALEQYYQARFPADYFTEEAYARFLQRAASQWFFQSFAGQGELRLVKAERLPAETDARSWTATVRAVLLPSGASQDFEIPVSVQESEGKLTSFLLGEEVGSLQQYFFRSAMEETGLQDEEQEAWKRDLEAREEKLAELQAEFSSYEARIEVLASDLETAEESRMGTLKTELNSAELQRRILYQEAEALEQEIEKLRLLIQDSVSAENEDVSP</sequence>
<name>A0ABT1RUF2_9FIRM</name>
<keyword evidence="2" id="KW-1133">Transmembrane helix</keyword>
<dbReference type="InterPro" id="IPR052173">
    <property type="entry name" value="Beta-lactam_resp_regulator"/>
</dbReference>
<feature type="transmembrane region" description="Helical" evidence="2">
    <location>
        <begin position="114"/>
        <end position="134"/>
    </location>
</feature>
<dbReference type="GeneID" id="90532404"/>
<keyword evidence="2" id="KW-0812">Transmembrane</keyword>
<gene>
    <name evidence="4" type="ORF">NE695_00080</name>
</gene>
<keyword evidence="1" id="KW-0175">Coiled coil</keyword>
<reference evidence="4 5" key="1">
    <citation type="submission" date="2022-06" db="EMBL/GenBank/DDBJ databases">
        <title>Isolation of gut microbiota from human fecal samples.</title>
        <authorList>
            <person name="Pamer E.G."/>
            <person name="Barat B."/>
            <person name="Waligurski E."/>
            <person name="Medina S."/>
            <person name="Paddock L."/>
            <person name="Mostad J."/>
        </authorList>
    </citation>
    <scope>NUCLEOTIDE SEQUENCE [LARGE SCALE GENOMIC DNA]</scope>
    <source>
        <strain evidence="4 5">DFI.9.73</strain>
    </source>
</reference>
<feature type="transmembrane region" description="Helical" evidence="2">
    <location>
        <begin position="204"/>
        <end position="225"/>
    </location>
</feature>
<dbReference type="EMBL" id="JANFZH010000001">
    <property type="protein sequence ID" value="MCQ4838307.1"/>
    <property type="molecule type" value="Genomic_DNA"/>
</dbReference>
<dbReference type="CDD" id="cd07341">
    <property type="entry name" value="M56_BlaR1_MecR1_like"/>
    <property type="match status" value="1"/>
</dbReference>
<feature type="coiled-coil region" evidence="1">
    <location>
        <begin position="502"/>
        <end position="589"/>
    </location>
</feature>
<organism evidence="4 5">
    <name type="scientific">Neglectibacter timonensis</name>
    <dbReference type="NCBI Taxonomy" id="1776382"/>
    <lineage>
        <taxon>Bacteria</taxon>
        <taxon>Bacillati</taxon>
        <taxon>Bacillota</taxon>
        <taxon>Clostridia</taxon>
        <taxon>Eubacteriales</taxon>
        <taxon>Oscillospiraceae</taxon>
        <taxon>Neglectibacter</taxon>
    </lineage>
</organism>
<comment type="caution">
    <text evidence="4">The sequence shown here is derived from an EMBL/GenBank/DDBJ whole genome shotgun (WGS) entry which is preliminary data.</text>
</comment>
<feature type="transmembrane region" description="Helical" evidence="2">
    <location>
        <begin position="12"/>
        <end position="32"/>
    </location>
</feature>
<keyword evidence="5" id="KW-1185">Reference proteome</keyword>
<dbReference type="InterPro" id="IPR008756">
    <property type="entry name" value="Peptidase_M56"/>
</dbReference>
<evidence type="ECO:0000313" key="4">
    <source>
        <dbReference type="EMBL" id="MCQ4838307.1"/>
    </source>
</evidence>
<protein>
    <recommendedName>
        <fullName evidence="3">Peptidase M56 domain-containing protein</fullName>
    </recommendedName>
</protein>
<feature type="domain" description="Peptidase M56" evidence="3">
    <location>
        <begin position="10"/>
        <end position="281"/>
    </location>
</feature>
<dbReference type="RefSeq" id="WP_066863820.1">
    <property type="nucleotide sequence ID" value="NZ_CABKVV010000013.1"/>
</dbReference>
<accession>A0ABT1RUF2</accession>
<keyword evidence="2" id="KW-0472">Membrane</keyword>
<evidence type="ECO:0000256" key="2">
    <source>
        <dbReference type="SAM" id="Phobius"/>
    </source>
</evidence>
<dbReference type="Proteomes" id="UP001524473">
    <property type="component" value="Unassembled WGS sequence"/>
</dbReference>
<evidence type="ECO:0000256" key="1">
    <source>
        <dbReference type="SAM" id="Coils"/>
    </source>
</evidence>
<dbReference type="Pfam" id="PF05569">
    <property type="entry name" value="Peptidase_M56"/>
    <property type="match status" value="1"/>
</dbReference>
<proteinExistence type="predicted"/>
<evidence type="ECO:0000313" key="5">
    <source>
        <dbReference type="Proteomes" id="UP001524473"/>
    </source>
</evidence>
<dbReference type="PANTHER" id="PTHR34978:SF3">
    <property type="entry name" value="SLR0241 PROTEIN"/>
    <property type="match status" value="1"/>
</dbReference>
<feature type="transmembrane region" description="Helical" evidence="2">
    <location>
        <begin position="41"/>
        <end position="64"/>
    </location>
</feature>
<dbReference type="PANTHER" id="PTHR34978">
    <property type="entry name" value="POSSIBLE SENSOR-TRANSDUCER PROTEIN BLAR"/>
    <property type="match status" value="1"/>
</dbReference>
<evidence type="ECO:0000259" key="3">
    <source>
        <dbReference type="Pfam" id="PF05569"/>
    </source>
</evidence>